<gene>
    <name evidence="10 15" type="primary">murF</name>
    <name evidence="15" type="ORF">GNP93_18155</name>
</gene>
<dbReference type="HAMAP" id="MF_02019">
    <property type="entry name" value="MurF"/>
    <property type="match status" value="1"/>
</dbReference>
<evidence type="ECO:0000256" key="9">
    <source>
        <dbReference type="ARBA" id="ARBA00023316"/>
    </source>
</evidence>
<dbReference type="GO" id="GO:0008360">
    <property type="term" value="P:regulation of cell shape"/>
    <property type="evidence" value="ECO:0007669"/>
    <property type="project" value="UniProtKB-KW"/>
</dbReference>
<dbReference type="Pfam" id="PF02875">
    <property type="entry name" value="Mur_ligase_C"/>
    <property type="match status" value="1"/>
</dbReference>
<evidence type="ECO:0000256" key="7">
    <source>
        <dbReference type="ARBA" id="ARBA00022984"/>
    </source>
</evidence>
<dbReference type="UniPathway" id="UPA00219"/>
<dbReference type="Pfam" id="PF08245">
    <property type="entry name" value="Mur_ligase_M"/>
    <property type="match status" value="1"/>
</dbReference>
<evidence type="ECO:0000256" key="4">
    <source>
        <dbReference type="ARBA" id="ARBA00022741"/>
    </source>
</evidence>
<keyword evidence="9 10" id="KW-0961">Cell wall biogenesis/degradation</keyword>
<dbReference type="RefSeq" id="WP_127608534.1">
    <property type="nucleotide sequence ID" value="NZ_JARTHJ010000277.1"/>
</dbReference>
<dbReference type="GO" id="GO:0005524">
    <property type="term" value="F:ATP binding"/>
    <property type="evidence" value="ECO:0007669"/>
    <property type="project" value="UniProtKB-UniRule"/>
</dbReference>
<comment type="pathway">
    <text evidence="10 11">Cell wall biogenesis; peptidoglycan biosynthesis.</text>
</comment>
<evidence type="ECO:0000256" key="2">
    <source>
        <dbReference type="ARBA" id="ARBA00022598"/>
    </source>
</evidence>
<dbReference type="GO" id="GO:0051301">
    <property type="term" value="P:cell division"/>
    <property type="evidence" value="ECO:0007669"/>
    <property type="project" value="UniProtKB-KW"/>
</dbReference>
<dbReference type="InterPro" id="IPR000713">
    <property type="entry name" value="Mur_ligase_N"/>
</dbReference>
<keyword evidence="5 10" id="KW-0067">ATP-binding</keyword>
<dbReference type="EC" id="6.3.2.10" evidence="10 11"/>
<dbReference type="SUPFAM" id="SSF53244">
    <property type="entry name" value="MurD-like peptide ligases, peptide-binding domain"/>
    <property type="match status" value="1"/>
</dbReference>
<dbReference type="GO" id="GO:0047480">
    <property type="term" value="F:UDP-N-acetylmuramoyl-tripeptide-D-alanyl-D-alanine ligase activity"/>
    <property type="evidence" value="ECO:0007669"/>
    <property type="project" value="UniProtKB-UniRule"/>
</dbReference>
<evidence type="ECO:0000313" key="16">
    <source>
        <dbReference type="Proteomes" id="UP000450917"/>
    </source>
</evidence>
<keyword evidence="16" id="KW-1185">Reference proteome</keyword>
<keyword evidence="8 10" id="KW-0131">Cell cycle</keyword>
<keyword evidence="3 10" id="KW-0132">Cell division</keyword>
<comment type="catalytic activity">
    <reaction evidence="10 11">
        <text>D-alanyl-D-alanine + UDP-N-acetyl-alpha-D-muramoyl-L-alanyl-gamma-D-glutamyl-meso-2,6-diaminopimelate + ATP = UDP-N-acetyl-alpha-D-muramoyl-L-alanyl-gamma-D-glutamyl-meso-2,6-diaminopimeloyl-D-alanyl-D-alanine + ADP + phosphate + H(+)</text>
        <dbReference type="Rhea" id="RHEA:28374"/>
        <dbReference type="ChEBI" id="CHEBI:15378"/>
        <dbReference type="ChEBI" id="CHEBI:30616"/>
        <dbReference type="ChEBI" id="CHEBI:43474"/>
        <dbReference type="ChEBI" id="CHEBI:57822"/>
        <dbReference type="ChEBI" id="CHEBI:61386"/>
        <dbReference type="ChEBI" id="CHEBI:83905"/>
        <dbReference type="ChEBI" id="CHEBI:456216"/>
        <dbReference type="EC" id="6.3.2.10"/>
    </reaction>
</comment>
<feature type="domain" description="Mur ligase central" evidence="14">
    <location>
        <begin position="111"/>
        <end position="304"/>
    </location>
</feature>
<dbReference type="PANTHER" id="PTHR43024">
    <property type="entry name" value="UDP-N-ACETYLMURAMOYL-TRIPEPTIDE--D-ALANYL-D-ALANINE LIGASE"/>
    <property type="match status" value="1"/>
</dbReference>
<evidence type="ECO:0000256" key="5">
    <source>
        <dbReference type="ARBA" id="ARBA00022840"/>
    </source>
</evidence>
<dbReference type="PANTHER" id="PTHR43024:SF1">
    <property type="entry name" value="UDP-N-ACETYLMURAMOYL-TRIPEPTIDE--D-ALANYL-D-ALANINE LIGASE"/>
    <property type="match status" value="1"/>
</dbReference>
<keyword evidence="7 10" id="KW-0573">Peptidoglycan synthesis</keyword>
<dbReference type="SUPFAM" id="SSF53623">
    <property type="entry name" value="MurD-like peptide ligases, catalytic domain"/>
    <property type="match status" value="1"/>
</dbReference>
<dbReference type="GO" id="GO:0009252">
    <property type="term" value="P:peptidoglycan biosynthetic process"/>
    <property type="evidence" value="ECO:0007669"/>
    <property type="project" value="UniProtKB-UniRule"/>
</dbReference>
<dbReference type="InterPro" id="IPR036565">
    <property type="entry name" value="Mur-like_cat_sf"/>
</dbReference>
<dbReference type="Proteomes" id="UP000450917">
    <property type="component" value="Unassembled WGS sequence"/>
</dbReference>
<keyword evidence="2 10" id="KW-0436">Ligase</keyword>
<dbReference type="Pfam" id="PF01225">
    <property type="entry name" value="Mur_ligase"/>
    <property type="match status" value="1"/>
</dbReference>
<dbReference type="SUPFAM" id="SSF63418">
    <property type="entry name" value="MurE/MurF N-terminal domain"/>
    <property type="match status" value="1"/>
</dbReference>
<evidence type="ECO:0000256" key="11">
    <source>
        <dbReference type="RuleBase" id="RU004136"/>
    </source>
</evidence>
<evidence type="ECO:0000259" key="12">
    <source>
        <dbReference type="Pfam" id="PF01225"/>
    </source>
</evidence>
<accession>A0A7X3CUC7</accession>
<dbReference type="InterPro" id="IPR036615">
    <property type="entry name" value="Mur_ligase_C_dom_sf"/>
</dbReference>
<dbReference type="Gene3D" id="3.40.1390.10">
    <property type="entry name" value="MurE/MurF, N-terminal domain"/>
    <property type="match status" value="1"/>
</dbReference>
<reference evidence="15 16" key="1">
    <citation type="submission" date="2019-11" db="EMBL/GenBank/DDBJ databases">
        <title>Draft genome sequences of five Paenibacillus species of dairy origin.</title>
        <authorList>
            <person name="Olajide A.M."/>
            <person name="Chen S."/>
            <person name="Lapointe G."/>
        </authorList>
    </citation>
    <scope>NUCLEOTIDE SEQUENCE [LARGE SCALE GENOMIC DNA]</scope>
    <source>
        <strain evidence="15 16">2CS3</strain>
    </source>
</reference>
<feature type="domain" description="Mur ligase N-terminal catalytic" evidence="12">
    <location>
        <begin position="29"/>
        <end position="100"/>
    </location>
</feature>
<organism evidence="15 16">
    <name type="scientific">Paenibacillus validus</name>
    <dbReference type="NCBI Taxonomy" id="44253"/>
    <lineage>
        <taxon>Bacteria</taxon>
        <taxon>Bacillati</taxon>
        <taxon>Bacillota</taxon>
        <taxon>Bacilli</taxon>
        <taxon>Bacillales</taxon>
        <taxon>Paenibacillaceae</taxon>
        <taxon>Paenibacillus</taxon>
    </lineage>
</organism>
<dbReference type="InterPro" id="IPR051046">
    <property type="entry name" value="MurCDEF_CellWall_CoF430Synth"/>
</dbReference>
<comment type="caution">
    <text evidence="15">The sequence shown here is derived from an EMBL/GenBank/DDBJ whole genome shotgun (WGS) entry which is preliminary data.</text>
</comment>
<dbReference type="GO" id="GO:0005737">
    <property type="term" value="C:cytoplasm"/>
    <property type="evidence" value="ECO:0007669"/>
    <property type="project" value="UniProtKB-SubCell"/>
</dbReference>
<dbReference type="InterPro" id="IPR035911">
    <property type="entry name" value="MurE/MurF_N"/>
</dbReference>
<dbReference type="InterPro" id="IPR013221">
    <property type="entry name" value="Mur_ligase_cen"/>
</dbReference>
<evidence type="ECO:0000313" key="15">
    <source>
        <dbReference type="EMBL" id="MUG72596.1"/>
    </source>
</evidence>
<dbReference type="AlphaFoldDB" id="A0A7X3CUC7"/>
<feature type="domain" description="Mur ligase C-terminal" evidence="13">
    <location>
        <begin position="327"/>
        <end position="453"/>
    </location>
</feature>
<evidence type="ECO:0000256" key="3">
    <source>
        <dbReference type="ARBA" id="ARBA00022618"/>
    </source>
</evidence>
<feature type="binding site" evidence="10">
    <location>
        <begin position="113"/>
        <end position="119"/>
    </location>
    <ligand>
        <name>ATP</name>
        <dbReference type="ChEBI" id="CHEBI:30616"/>
    </ligand>
</feature>
<comment type="function">
    <text evidence="10 11">Involved in cell wall formation. Catalyzes the final step in the synthesis of UDP-N-acetylmuramoyl-pentapeptide, the precursor of murein.</text>
</comment>
<keyword evidence="6 10" id="KW-0133">Cell shape</keyword>
<keyword evidence="1 10" id="KW-0963">Cytoplasm</keyword>
<proteinExistence type="inferred from homology"/>
<sequence>MMKRTLAEIAVMAGGTLTDESSGSLMAQGVSKDTRTLAPGNLYIPLIGEAFDGHRFVEAASRQGAVGSFWQQDRPDAPEGVPLILVDDTLAALQRLAVNYKRQLHVRIVGITGSNGKTTTKDMTAAVLQTSFRVHKTGGNYNNHIGLPLTLLQLSEDTEIAVLEMGMSGRGEIEFLSRLAEPEIAVITNIGEAHLLQLGTRQEIARAKTEILAGLLPGGTLVYNGDEPLIEEVLPELSEPGRMQAPSYGRVRFGHGAENDLYPSDIRMDAKGTHYRIHEAGARDFYIPLLGAHNVVNSLAAYAVGRHFGLDAETIARGLAGAAVTGMRIEVMHAPSGLTIFNDAYNASPTAMRAAIALLHEAEGFERKFAVLGDMLELGENEAAFHREVGEMLDPAKVEAVFVYGPLAVHIAEGARTRFPDNRVRHFEDKEQLAHELGRTAGAHDVVLIKGSRGMRMEQVAAWVMQLGG</sequence>
<evidence type="ECO:0000256" key="1">
    <source>
        <dbReference type="ARBA" id="ARBA00022490"/>
    </source>
</evidence>
<dbReference type="Gene3D" id="3.90.190.20">
    <property type="entry name" value="Mur ligase, C-terminal domain"/>
    <property type="match status" value="1"/>
</dbReference>
<dbReference type="InterPro" id="IPR004101">
    <property type="entry name" value="Mur_ligase_C"/>
</dbReference>
<dbReference type="InterPro" id="IPR005863">
    <property type="entry name" value="UDP-N-AcMur_synth"/>
</dbReference>
<comment type="subcellular location">
    <subcellularLocation>
        <location evidence="10 11">Cytoplasm</location>
    </subcellularLocation>
</comment>
<evidence type="ECO:0000256" key="10">
    <source>
        <dbReference type="HAMAP-Rule" id="MF_02019"/>
    </source>
</evidence>
<comment type="similarity">
    <text evidence="10">Belongs to the MurCDEF family. MurF subfamily.</text>
</comment>
<dbReference type="EMBL" id="WNZX01000016">
    <property type="protein sequence ID" value="MUG72596.1"/>
    <property type="molecule type" value="Genomic_DNA"/>
</dbReference>
<keyword evidence="4 10" id="KW-0547">Nucleotide-binding</keyword>
<protein>
    <recommendedName>
        <fullName evidence="10 11">UDP-N-acetylmuramoyl-tripeptide--D-alanyl-D-alanine ligase</fullName>
        <ecNumber evidence="10 11">6.3.2.10</ecNumber>
    </recommendedName>
    <alternativeName>
        <fullName evidence="10">D-alanyl-D-alanine-adding enzyme</fullName>
    </alternativeName>
</protein>
<evidence type="ECO:0000259" key="13">
    <source>
        <dbReference type="Pfam" id="PF02875"/>
    </source>
</evidence>
<dbReference type="Gene3D" id="3.40.1190.10">
    <property type="entry name" value="Mur-like, catalytic domain"/>
    <property type="match status" value="1"/>
</dbReference>
<evidence type="ECO:0000259" key="14">
    <source>
        <dbReference type="Pfam" id="PF08245"/>
    </source>
</evidence>
<evidence type="ECO:0000256" key="6">
    <source>
        <dbReference type="ARBA" id="ARBA00022960"/>
    </source>
</evidence>
<dbReference type="NCBIfam" id="TIGR01143">
    <property type="entry name" value="murF"/>
    <property type="match status" value="1"/>
</dbReference>
<name>A0A7X3CUC7_9BACL</name>
<evidence type="ECO:0000256" key="8">
    <source>
        <dbReference type="ARBA" id="ARBA00023306"/>
    </source>
</evidence>
<dbReference type="GO" id="GO:0071555">
    <property type="term" value="P:cell wall organization"/>
    <property type="evidence" value="ECO:0007669"/>
    <property type="project" value="UniProtKB-KW"/>
</dbReference>